<comment type="caution">
    <text evidence="2">The sequence shown here is derived from an EMBL/GenBank/DDBJ whole genome shotgun (WGS) entry which is preliminary data.</text>
</comment>
<evidence type="ECO:0000256" key="1">
    <source>
        <dbReference type="SAM" id="Phobius"/>
    </source>
</evidence>
<proteinExistence type="predicted"/>
<feature type="transmembrane region" description="Helical" evidence="1">
    <location>
        <begin position="7"/>
        <end position="29"/>
    </location>
</feature>
<name>A0ABT5GGC4_9MICO</name>
<accession>A0ABT5GGC4</accession>
<feature type="transmembrane region" description="Helical" evidence="1">
    <location>
        <begin position="146"/>
        <end position="171"/>
    </location>
</feature>
<feature type="transmembrane region" description="Helical" evidence="1">
    <location>
        <begin position="35"/>
        <end position="54"/>
    </location>
</feature>
<feature type="transmembrane region" description="Helical" evidence="1">
    <location>
        <begin position="89"/>
        <end position="106"/>
    </location>
</feature>
<dbReference type="Proteomes" id="UP001150259">
    <property type="component" value="Unassembled WGS sequence"/>
</dbReference>
<keyword evidence="1" id="KW-0812">Transmembrane</keyword>
<evidence type="ECO:0000313" key="2">
    <source>
        <dbReference type="EMBL" id="MDC5696945.1"/>
    </source>
</evidence>
<evidence type="ECO:0000313" key="3">
    <source>
        <dbReference type="Proteomes" id="UP001150259"/>
    </source>
</evidence>
<keyword evidence="1" id="KW-1133">Transmembrane helix</keyword>
<dbReference type="RefSeq" id="WP_272461518.1">
    <property type="nucleotide sequence ID" value="NZ_JAPFQL010000021.1"/>
</dbReference>
<reference evidence="2 3" key="1">
    <citation type="submission" date="2022-11" db="EMBL/GenBank/DDBJ databases">
        <title>Anaerobic phenanthrene biodegradation by a DNRA strain PheN6.</title>
        <authorList>
            <person name="Zhang Z."/>
        </authorList>
    </citation>
    <scope>NUCLEOTIDE SEQUENCE [LARGE SCALE GENOMIC DNA]</scope>
    <source>
        <strain evidence="2 3">PheN6</strain>
    </source>
</reference>
<dbReference type="EMBL" id="JAPFQL010000021">
    <property type="protein sequence ID" value="MDC5696945.1"/>
    <property type="molecule type" value="Genomic_DNA"/>
</dbReference>
<keyword evidence="3" id="KW-1185">Reference proteome</keyword>
<keyword evidence="1" id="KW-0472">Membrane</keyword>
<feature type="transmembrane region" description="Helical" evidence="1">
    <location>
        <begin position="61"/>
        <end position="83"/>
    </location>
</feature>
<gene>
    <name evidence="2" type="ORF">OO014_06705</name>
</gene>
<organism evidence="2 3">
    <name type="scientific">Intrasporangium calvum</name>
    <dbReference type="NCBI Taxonomy" id="53358"/>
    <lineage>
        <taxon>Bacteria</taxon>
        <taxon>Bacillati</taxon>
        <taxon>Actinomycetota</taxon>
        <taxon>Actinomycetes</taxon>
        <taxon>Micrococcales</taxon>
        <taxon>Intrasporangiaceae</taxon>
        <taxon>Intrasporangium</taxon>
    </lineage>
</organism>
<feature type="transmembrane region" description="Helical" evidence="1">
    <location>
        <begin position="113"/>
        <end position="134"/>
    </location>
</feature>
<sequence>MSRILRLVALVLTALFVVGGVLFALGYAWDDPGGWTALLLTLLIVVPLIALTVLAARSPGLAGAVLAAAVGLFAVWMVLTLFVDVADVPDLPVIALVLALPVAVLGRRHAARAGGLLLALAAVPFVSVLVRWVGERGPEGPGLADLLGGSTGAVVVPLAVLAVLFLVAAAVGDGEPAVPERTRHDRRRFGLGGRAGIT</sequence>
<protein>
    <submittedName>
        <fullName evidence="2">Uncharacterized protein</fullName>
    </submittedName>
</protein>